<evidence type="ECO:0000256" key="2">
    <source>
        <dbReference type="ARBA" id="ARBA00022679"/>
    </source>
</evidence>
<keyword evidence="1" id="KW-0489">Methyltransferase</keyword>
<evidence type="ECO:0000256" key="3">
    <source>
        <dbReference type="ARBA" id="ARBA00022691"/>
    </source>
</evidence>
<dbReference type="GO" id="GO:0008171">
    <property type="term" value="F:O-methyltransferase activity"/>
    <property type="evidence" value="ECO:0007669"/>
    <property type="project" value="InterPro"/>
</dbReference>
<sequence length="182" mass="20538">MHRFLRILVHSRFIGRQSKGSEEDVCILTPSSRLLLKDNLSEISSLKLAYGANLWDCASQQPDLNNFFNEAMASDAAFAIKEYDEVFHGLKSLVDVGGGTGTTARAIVDFFPKVKCTFFDLPHVIATLSDSTLVHSIYNSLILGFRLSPYTRYFGKGDLIENTSYYNEYSGSMEFWSWNSYV</sequence>
<dbReference type="InterPro" id="IPR029063">
    <property type="entry name" value="SAM-dependent_MTases_sf"/>
</dbReference>
<keyword evidence="2" id="KW-0808">Transferase</keyword>
<dbReference type="GO" id="GO:0032259">
    <property type="term" value="P:methylation"/>
    <property type="evidence" value="ECO:0007669"/>
    <property type="project" value="UniProtKB-KW"/>
</dbReference>
<protein>
    <recommendedName>
        <fullName evidence="4">O-methyltransferase C-terminal domain-containing protein</fullName>
    </recommendedName>
</protein>
<organism evidence="5 6">
    <name type="scientific">Kingdonia uniflora</name>
    <dbReference type="NCBI Taxonomy" id="39325"/>
    <lineage>
        <taxon>Eukaryota</taxon>
        <taxon>Viridiplantae</taxon>
        <taxon>Streptophyta</taxon>
        <taxon>Embryophyta</taxon>
        <taxon>Tracheophyta</taxon>
        <taxon>Spermatophyta</taxon>
        <taxon>Magnoliopsida</taxon>
        <taxon>Ranunculales</taxon>
        <taxon>Circaeasteraceae</taxon>
        <taxon>Kingdonia</taxon>
    </lineage>
</organism>
<dbReference type="Gene3D" id="3.40.50.150">
    <property type="entry name" value="Vaccinia Virus protein VP39"/>
    <property type="match status" value="1"/>
</dbReference>
<dbReference type="PROSITE" id="PS51683">
    <property type="entry name" value="SAM_OMT_II"/>
    <property type="match status" value="1"/>
</dbReference>
<keyword evidence="6" id="KW-1185">Reference proteome</keyword>
<dbReference type="SUPFAM" id="SSF53335">
    <property type="entry name" value="S-adenosyl-L-methionine-dependent methyltransferases"/>
    <property type="match status" value="1"/>
</dbReference>
<dbReference type="InterPro" id="IPR016461">
    <property type="entry name" value="COMT-like"/>
</dbReference>
<keyword evidence="3" id="KW-0949">S-adenosyl-L-methionine</keyword>
<dbReference type="Proteomes" id="UP000541444">
    <property type="component" value="Unassembled WGS sequence"/>
</dbReference>
<dbReference type="AlphaFoldDB" id="A0A7J7MU75"/>
<reference evidence="5 6" key="1">
    <citation type="journal article" date="2020" name="IScience">
        <title>Genome Sequencing of the Endangered Kingdonia uniflora (Circaeasteraceae, Ranunculales) Reveals Potential Mechanisms of Evolutionary Specialization.</title>
        <authorList>
            <person name="Sun Y."/>
            <person name="Deng T."/>
            <person name="Zhang A."/>
            <person name="Moore M.J."/>
            <person name="Landis J.B."/>
            <person name="Lin N."/>
            <person name="Zhang H."/>
            <person name="Zhang X."/>
            <person name="Huang J."/>
            <person name="Zhang X."/>
            <person name="Sun H."/>
            <person name="Wang H."/>
        </authorList>
    </citation>
    <scope>NUCLEOTIDE SEQUENCE [LARGE SCALE GENOMIC DNA]</scope>
    <source>
        <strain evidence="5">TB1705</strain>
        <tissue evidence="5">Leaf</tissue>
    </source>
</reference>
<dbReference type="PANTHER" id="PTHR11746">
    <property type="entry name" value="O-METHYLTRANSFERASE"/>
    <property type="match status" value="1"/>
</dbReference>
<proteinExistence type="predicted"/>
<dbReference type="OrthoDB" id="1712360at2759"/>
<dbReference type="InterPro" id="IPR001077">
    <property type="entry name" value="COMT_C"/>
</dbReference>
<evidence type="ECO:0000256" key="1">
    <source>
        <dbReference type="ARBA" id="ARBA00022603"/>
    </source>
</evidence>
<comment type="caution">
    <text evidence="5">The sequence shown here is derived from an EMBL/GenBank/DDBJ whole genome shotgun (WGS) entry which is preliminary data.</text>
</comment>
<evidence type="ECO:0000259" key="4">
    <source>
        <dbReference type="Pfam" id="PF00891"/>
    </source>
</evidence>
<dbReference type="Pfam" id="PF00891">
    <property type="entry name" value="Methyltransf_2"/>
    <property type="match status" value="1"/>
</dbReference>
<feature type="domain" description="O-methyltransferase C-terminal" evidence="4">
    <location>
        <begin position="46"/>
        <end position="127"/>
    </location>
</feature>
<accession>A0A7J7MU75</accession>
<name>A0A7J7MU75_9MAGN</name>
<gene>
    <name evidence="5" type="ORF">GIB67_022088</name>
</gene>
<dbReference type="EMBL" id="JACGCM010001221">
    <property type="protein sequence ID" value="KAF6158491.1"/>
    <property type="molecule type" value="Genomic_DNA"/>
</dbReference>
<evidence type="ECO:0000313" key="6">
    <source>
        <dbReference type="Proteomes" id="UP000541444"/>
    </source>
</evidence>
<evidence type="ECO:0000313" key="5">
    <source>
        <dbReference type="EMBL" id="KAF6158491.1"/>
    </source>
</evidence>